<dbReference type="Proteomes" id="UP001597261">
    <property type="component" value="Unassembled WGS sequence"/>
</dbReference>
<sequence>MSGFGGITVAMAPNGATYCYFSDNDEYSWSGAVNETDKINPMC</sequence>
<proteinExistence type="predicted"/>
<dbReference type="RefSeq" id="WP_381090722.1">
    <property type="nucleotide sequence ID" value="NZ_JBHUDX010000099.1"/>
</dbReference>
<protein>
    <submittedName>
        <fullName evidence="1">Uncharacterized protein</fullName>
    </submittedName>
</protein>
<organism evidence="1 2">
    <name type="scientific">Streptomyces caeni</name>
    <dbReference type="NCBI Taxonomy" id="2307231"/>
    <lineage>
        <taxon>Bacteria</taxon>
        <taxon>Bacillati</taxon>
        <taxon>Actinomycetota</taxon>
        <taxon>Actinomycetes</taxon>
        <taxon>Kitasatosporales</taxon>
        <taxon>Streptomycetaceae</taxon>
        <taxon>Streptomyces</taxon>
    </lineage>
</organism>
<evidence type="ECO:0000313" key="2">
    <source>
        <dbReference type="Proteomes" id="UP001597261"/>
    </source>
</evidence>
<evidence type="ECO:0000313" key="1">
    <source>
        <dbReference type="EMBL" id="MFD1662658.1"/>
    </source>
</evidence>
<name>A0ABW4J0B9_9ACTN</name>
<keyword evidence="2" id="KW-1185">Reference proteome</keyword>
<comment type="caution">
    <text evidence="1">The sequence shown here is derived from an EMBL/GenBank/DDBJ whole genome shotgun (WGS) entry which is preliminary data.</text>
</comment>
<dbReference type="EMBL" id="JBHUDX010000099">
    <property type="protein sequence ID" value="MFD1662658.1"/>
    <property type="molecule type" value="Genomic_DNA"/>
</dbReference>
<accession>A0ABW4J0B9</accession>
<reference evidence="2" key="1">
    <citation type="journal article" date="2019" name="Int. J. Syst. Evol. Microbiol.">
        <title>The Global Catalogue of Microorganisms (GCM) 10K type strain sequencing project: providing services to taxonomists for standard genome sequencing and annotation.</title>
        <authorList>
            <consortium name="The Broad Institute Genomics Platform"/>
            <consortium name="The Broad Institute Genome Sequencing Center for Infectious Disease"/>
            <person name="Wu L."/>
            <person name="Ma J."/>
        </authorList>
    </citation>
    <scope>NUCLEOTIDE SEQUENCE [LARGE SCALE GENOMIC DNA]</scope>
    <source>
        <strain evidence="2">CGMCC 1.12470</strain>
    </source>
</reference>
<gene>
    <name evidence="1" type="ORF">ACFSL4_31915</name>
</gene>